<dbReference type="NCBIfam" id="TIGR00461">
    <property type="entry name" value="gcvP"/>
    <property type="match status" value="1"/>
</dbReference>
<dbReference type="CDD" id="cd00613">
    <property type="entry name" value="GDC-P"/>
    <property type="match status" value="2"/>
</dbReference>
<sequence>MNRTIKQLEYGESFIDRHIGPSAEQRQQMLDIIGAKNLDELTQFIVPADIQLPHPPATGDARTEHQALAELKAIAAQNQRYKSYIGMGYNAVLTPPVILRNMLENPGWYTAYTPYQPEVSQGRLEALLNFQQMTQDLTGLDLASASLLDEATAAAEAMAMAKRTSKLKLANSFFVAQDVHPQTIDVVKTRAEAFGFNVIIGPASHALNHSDLFGILVQLTGTTGELHDDSVLLHQLKQRGVITCMAADIMSLVLLESPASMGADVVFGSSQRFGVPMGYGGPHAAFFACRDEFKRSMPGRIIGVSKDAAGNTALRMAMQTREQHIRREKANSNICTSQVLLANIAGFYAVYHGPAGLKRIAQRIHRLTDILAAGLQQKGLKLRHPGWFDTLCIDVEDKAAVLTRALSFGVNLRADLEGAVGISLDETTTVDDLNTLFDILCGDCADIDIDALDRQCITQSQSIPAALLRQTPILTHPVFNSYHSETEMMRYMHRLERKDLALNQAMIPLGSCTMKLNAAAEMIPITWPEFAELHPFCPPEQAMGYQILLGQLSQWLAQITGYDAVCMQPNSGAQGEYAGLLTIRRYHESRGQGNRHICLIPDSAHGTNPASAQMASMTVVVVDCDKQGNVDLQDLRAKAEQSGDELSCIMVTYPSTHGVYEETIREVCHIVHQFGGQVYLDGANMNAQVGITTPGYIGADVSHLNLHKTFSIPHGGGGPGMGPIGVKKHLAPFVPGHSVVHLEGVITHQGAVSAAPFGSASILPISWMYIHMMGAEGLKMASQVAILNANYIARRLKDAYPVLYSGVDGLVAHECILDIRPLKEECGITEMDIAKRLIDYGFHAPTMSFPVAGTLMVEPTESESKVELDRFIDAMLAIRSEIRRVHSGEWPLNDNPLVNAPHVQGELVHEWNHPYSRDLAVFPSQAVFHNKYWPTVKRLDDVYGDRNLFCSCVPVGEYR</sequence>
<feature type="modified residue" description="N6-(pyridoxal phosphate)lysine" evidence="8 9">
    <location>
        <position position="708"/>
    </location>
</feature>
<evidence type="ECO:0000256" key="5">
    <source>
        <dbReference type="ARBA" id="ARBA00022898"/>
    </source>
</evidence>
<evidence type="ECO:0000256" key="3">
    <source>
        <dbReference type="ARBA" id="ARBA00010756"/>
    </source>
</evidence>
<comment type="similarity">
    <text evidence="3 8">Belongs to the GcvP family.</text>
</comment>
<comment type="subunit">
    <text evidence="4 8">The glycine cleavage system is composed of four proteins: P, T, L and H.</text>
</comment>
<evidence type="ECO:0000259" key="10">
    <source>
        <dbReference type="Pfam" id="PF02347"/>
    </source>
</evidence>
<gene>
    <name evidence="8 12" type="primary">gcvP</name>
    <name evidence="12" type="ORF">LPW36_13790</name>
</gene>
<feature type="domain" description="Glycine cleavage system P-protein N-terminal" evidence="10">
    <location>
        <begin position="483"/>
        <end position="737"/>
    </location>
</feature>
<dbReference type="InterPro" id="IPR015424">
    <property type="entry name" value="PyrdxlP-dep_Trfase"/>
</dbReference>
<dbReference type="PANTHER" id="PTHR11773:SF13">
    <property type="entry name" value="GLYCINE DEHYDROGENASE (DECARBOXYLATING)"/>
    <property type="match status" value="1"/>
</dbReference>
<name>A0A9X1MYE7_9GAMM</name>
<dbReference type="Pfam" id="PF21478">
    <property type="entry name" value="GcvP2_C"/>
    <property type="match status" value="1"/>
</dbReference>
<evidence type="ECO:0000313" key="13">
    <source>
        <dbReference type="Proteomes" id="UP001139171"/>
    </source>
</evidence>
<dbReference type="GO" id="GO:0005960">
    <property type="term" value="C:glycine cleavage complex"/>
    <property type="evidence" value="ECO:0007669"/>
    <property type="project" value="TreeGrafter"/>
</dbReference>
<comment type="cofactor">
    <cofactor evidence="1 8 9">
        <name>pyridoxal 5'-phosphate</name>
        <dbReference type="ChEBI" id="CHEBI:597326"/>
    </cofactor>
</comment>
<dbReference type="AlphaFoldDB" id="A0A9X1MYE7"/>
<evidence type="ECO:0000313" key="12">
    <source>
        <dbReference type="EMBL" id="MCD1127052.1"/>
    </source>
</evidence>
<evidence type="ECO:0000256" key="2">
    <source>
        <dbReference type="ARBA" id="ARBA00003788"/>
    </source>
</evidence>
<dbReference type="GO" id="GO:0005829">
    <property type="term" value="C:cytosol"/>
    <property type="evidence" value="ECO:0007669"/>
    <property type="project" value="TreeGrafter"/>
</dbReference>
<dbReference type="FunFam" id="3.40.640.10:FF:000007">
    <property type="entry name" value="glycine dehydrogenase (Decarboxylating), mitochondrial"/>
    <property type="match status" value="1"/>
</dbReference>
<reference evidence="12" key="1">
    <citation type="submission" date="2021-11" db="EMBL/GenBank/DDBJ databases">
        <title>Jinshanibacter sp. isolated from one year old Eriocheir sinensis.</title>
        <authorList>
            <person name="Li J.-Y."/>
            <person name="He W."/>
            <person name="Gao T.-H."/>
        </authorList>
    </citation>
    <scope>NUCLEOTIDE SEQUENCE</scope>
    <source>
        <strain evidence="12">LJY008</strain>
    </source>
</reference>
<accession>A0A9X1MYE7</accession>
<dbReference type="InterPro" id="IPR003437">
    <property type="entry name" value="GcvP"/>
</dbReference>
<evidence type="ECO:0000256" key="7">
    <source>
        <dbReference type="ARBA" id="ARBA00049026"/>
    </source>
</evidence>
<dbReference type="FunFam" id="3.90.1150.10:FF:000007">
    <property type="entry name" value="Glycine dehydrogenase (decarboxylating), mitochondrial"/>
    <property type="match status" value="1"/>
</dbReference>
<dbReference type="PANTHER" id="PTHR11773">
    <property type="entry name" value="GLYCINE DEHYDROGENASE, DECARBOXYLATING"/>
    <property type="match status" value="1"/>
</dbReference>
<comment type="catalytic activity">
    <reaction evidence="7 8">
        <text>N(6)-[(R)-lipoyl]-L-lysyl-[glycine-cleavage complex H protein] + glycine + H(+) = N(6)-[(R)-S(8)-aminomethyldihydrolipoyl]-L-lysyl-[glycine-cleavage complex H protein] + CO2</text>
        <dbReference type="Rhea" id="RHEA:24304"/>
        <dbReference type="Rhea" id="RHEA-COMP:10494"/>
        <dbReference type="Rhea" id="RHEA-COMP:10495"/>
        <dbReference type="ChEBI" id="CHEBI:15378"/>
        <dbReference type="ChEBI" id="CHEBI:16526"/>
        <dbReference type="ChEBI" id="CHEBI:57305"/>
        <dbReference type="ChEBI" id="CHEBI:83099"/>
        <dbReference type="ChEBI" id="CHEBI:83143"/>
        <dbReference type="EC" id="1.4.4.2"/>
    </reaction>
</comment>
<dbReference type="Proteomes" id="UP001139171">
    <property type="component" value="Unassembled WGS sequence"/>
</dbReference>
<comment type="caution">
    <text evidence="12">The sequence shown here is derived from an EMBL/GenBank/DDBJ whole genome shotgun (WGS) entry which is preliminary data.</text>
</comment>
<dbReference type="GO" id="GO:0030170">
    <property type="term" value="F:pyridoxal phosphate binding"/>
    <property type="evidence" value="ECO:0007669"/>
    <property type="project" value="TreeGrafter"/>
</dbReference>
<dbReference type="FunFam" id="3.40.640.10:FF:000005">
    <property type="entry name" value="Glycine dehydrogenase (decarboxylating), mitochondrial"/>
    <property type="match status" value="1"/>
</dbReference>
<evidence type="ECO:0000259" key="11">
    <source>
        <dbReference type="Pfam" id="PF21478"/>
    </source>
</evidence>
<dbReference type="SUPFAM" id="SSF53383">
    <property type="entry name" value="PLP-dependent transferases"/>
    <property type="match status" value="2"/>
</dbReference>
<dbReference type="InterPro" id="IPR015422">
    <property type="entry name" value="PyrdxlP-dep_Trfase_small"/>
</dbReference>
<keyword evidence="13" id="KW-1185">Reference proteome</keyword>
<dbReference type="EMBL" id="JAJNAG010000038">
    <property type="protein sequence ID" value="MCD1127052.1"/>
    <property type="molecule type" value="Genomic_DNA"/>
</dbReference>
<keyword evidence="5 8" id="KW-0663">Pyridoxal phosphate</keyword>
<keyword evidence="6 8" id="KW-0560">Oxidoreductase</keyword>
<dbReference type="InterPro" id="IPR015421">
    <property type="entry name" value="PyrdxlP-dep_Trfase_major"/>
</dbReference>
<dbReference type="Gene3D" id="3.40.640.10">
    <property type="entry name" value="Type I PLP-dependent aspartate aminotransferase-like (Major domain)"/>
    <property type="match status" value="2"/>
</dbReference>
<dbReference type="GO" id="GO:0019464">
    <property type="term" value="P:glycine decarboxylation via glycine cleavage system"/>
    <property type="evidence" value="ECO:0007669"/>
    <property type="project" value="UniProtKB-UniRule"/>
</dbReference>
<dbReference type="GO" id="GO:0016594">
    <property type="term" value="F:glycine binding"/>
    <property type="evidence" value="ECO:0007669"/>
    <property type="project" value="TreeGrafter"/>
</dbReference>
<dbReference type="HAMAP" id="MF_00711">
    <property type="entry name" value="GcvP"/>
    <property type="match status" value="1"/>
</dbReference>
<dbReference type="InterPro" id="IPR049316">
    <property type="entry name" value="GDC-P_C"/>
</dbReference>
<dbReference type="NCBIfam" id="NF003346">
    <property type="entry name" value="PRK04366.1"/>
    <property type="match status" value="1"/>
</dbReference>
<protein>
    <recommendedName>
        <fullName evidence="8">Glycine dehydrogenase (decarboxylating)</fullName>
        <ecNumber evidence="8">1.4.4.2</ecNumber>
    </recommendedName>
    <alternativeName>
        <fullName evidence="8">Glycine cleavage system P-protein</fullName>
    </alternativeName>
    <alternativeName>
        <fullName evidence="8">Glycine decarboxylase</fullName>
    </alternativeName>
    <alternativeName>
        <fullName evidence="8">Glycine dehydrogenase (aminomethyl-transferring)</fullName>
    </alternativeName>
</protein>
<evidence type="ECO:0000256" key="6">
    <source>
        <dbReference type="ARBA" id="ARBA00023002"/>
    </source>
</evidence>
<dbReference type="InterPro" id="IPR049315">
    <property type="entry name" value="GDC-P_N"/>
</dbReference>
<dbReference type="GO" id="GO:0004375">
    <property type="term" value="F:glycine dehydrogenase (decarboxylating) activity"/>
    <property type="evidence" value="ECO:0007669"/>
    <property type="project" value="UniProtKB-EC"/>
</dbReference>
<feature type="domain" description="Glycine cleavage system P-protein N-terminal" evidence="10">
    <location>
        <begin position="16"/>
        <end position="440"/>
    </location>
</feature>
<evidence type="ECO:0000256" key="1">
    <source>
        <dbReference type="ARBA" id="ARBA00001933"/>
    </source>
</evidence>
<dbReference type="Gene3D" id="3.90.1150.10">
    <property type="entry name" value="Aspartate Aminotransferase, domain 1"/>
    <property type="match status" value="2"/>
</dbReference>
<comment type="function">
    <text evidence="2 8">The glycine cleavage system catalyzes the degradation of glycine. The P protein binds the alpha-amino group of glycine through its pyridoxal phosphate cofactor; CO(2) is released and the remaining methylamine moiety is then transferred to the lipoamide cofactor of the H protein.</text>
</comment>
<dbReference type="RefSeq" id="WP_230610543.1">
    <property type="nucleotide sequence ID" value="NZ_JAJNAG010000038.1"/>
</dbReference>
<organism evidence="12 13">
    <name type="scientific">Limnobaculum eriocheiris</name>
    <dbReference type="NCBI Taxonomy" id="2897391"/>
    <lineage>
        <taxon>Bacteria</taxon>
        <taxon>Pseudomonadati</taxon>
        <taxon>Pseudomonadota</taxon>
        <taxon>Gammaproteobacteria</taxon>
        <taxon>Enterobacterales</taxon>
        <taxon>Budviciaceae</taxon>
        <taxon>Limnobaculum</taxon>
    </lineage>
</organism>
<evidence type="ECO:0000256" key="9">
    <source>
        <dbReference type="PIRSR" id="PIRSR603437-50"/>
    </source>
</evidence>
<evidence type="ECO:0000256" key="8">
    <source>
        <dbReference type="HAMAP-Rule" id="MF_00711"/>
    </source>
</evidence>
<dbReference type="InterPro" id="IPR020581">
    <property type="entry name" value="GDC_P"/>
</dbReference>
<dbReference type="EC" id="1.4.4.2" evidence="8"/>
<proteinExistence type="inferred from homology"/>
<evidence type="ECO:0000256" key="4">
    <source>
        <dbReference type="ARBA" id="ARBA00011690"/>
    </source>
</evidence>
<dbReference type="Pfam" id="PF02347">
    <property type="entry name" value="GDC-P"/>
    <property type="match status" value="2"/>
</dbReference>
<feature type="domain" description="Glycine dehydrogenase C-terminal" evidence="11">
    <location>
        <begin position="781"/>
        <end position="902"/>
    </location>
</feature>